<keyword evidence="2" id="KW-1185">Reference proteome</keyword>
<name>A0ACB0YQ29_MELEN</name>
<accession>A0ACB0YQ29</accession>
<evidence type="ECO:0000313" key="1">
    <source>
        <dbReference type="EMBL" id="CAK5057555.1"/>
    </source>
</evidence>
<protein>
    <submittedName>
        <fullName evidence="1">Uncharacterized protein</fullName>
    </submittedName>
</protein>
<dbReference type="EMBL" id="CAVMJV010000016">
    <property type="protein sequence ID" value="CAK5057555.1"/>
    <property type="molecule type" value="Genomic_DNA"/>
</dbReference>
<organism evidence="1 2">
    <name type="scientific">Meloidogyne enterolobii</name>
    <name type="common">Root-knot nematode worm</name>
    <name type="synonym">Meloidogyne mayaguensis</name>
    <dbReference type="NCBI Taxonomy" id="390850"/>
    <lineage>
        <taxon>Eukaryota</taxon>
        <taxon>Metazoa</taxon>
        <taxon>Ecdysozoa</taxon>
        <taxon>Nematoda</taxon>
        <taxon>Chromadorea</taxon>
        <taxon>Rhabditida</taxon>
        <taxon>Tylenchina</taxon>
        <taxon>Tylenchomorpha</taxon>
        <taxon>Tylenchoidea</taxon>
        <taxon>Meloidogynidae</taxon>
        <taxon>Meloidogyninae</taxon>
        <taxon>Meloidogyne</taxon>
    </lineage>
</organism>
<sequence>MPSKKTFFLFSSSFSILHTPLTVIFIFQKPFWLKNKFTQISHFFSFSFKNFFFIFRVLVCPQFFSFPLLFKPPNERMGQN</sequence>
<reference evidence="1" key="1">
    <citation type="submission" date="2023-11" db="EMBL/GenBank/DDBJ databases">
        <authorList>
            <person name="Poullet M."/>
        </authorList>
    </citation>
    <scope>NUCLEOTIDE SEQUENCE</scope>
    <source>
        <strain evidence="1">E1834</strain>
    </source>
</reference>
<dbReference type="Proteomes" id="UP001497535">
    <property type="component" value="Unassembled WGS sequence"/>
</dbReference>
<gene>
    <name evidence="1" type="ORF">MENTE1834_LOCUS15232</name>
</gene>
<comment type="caution">
    <text evidence="1">The sequence shown here is derived from an EMBL/GenBank/DDBJ whole genome shotgun (WGS) entry which is preliminary data.</text>
</comment>
<evidence type="ECO:0000313" key="2">
    <source>
        <dbReference type="Proteomes" id="UP001497535"/>
    </source>
</evidence>
<proteinExistence type="predicted"/>